<organism evidence="2 3">
    <name type="scientific">Motilibacter rhizosphaerae</name>
    <dbReference type="NCBI Taxonomy" id="598652"/>
    <lineage>
        <taxon>Bacteria</taxon>
        <taxon>Bacillati</taxon>
        <taxon>Actinomycetota</taxon>
        <taxon>Actinomycetes</taxon>
        <taxon>Motilibacterales</taxon>
        <taxon>Motilibacteraceae</taxon>
        <taxon>Motilibacter</taxon>
    </lineage>
</organism>
<comment type="caution">
    <text evidence="2">The sequence shown here is derived from an EMBL/GenBank/DDBJ whole genome shotgun (WGS) entry which is preliminary data.</text>
</comment>
<sequence>MRNLRTAAVTTAAVCSAVIPALAAPASASSARARVGDAVISRPAGWHVARTGGTDMVLPRRGAYTILSPTGDEASVHGRSAIDVQEVRWTSRPLAHFEEEFGIERPVVRRVHVPAGTAYRVDDGDNGLRYYLVLGRREVVLVQGYASAAGDRRLLAVARSVRF</sequence>
<feature type="chain" id="PRO_5020377113" description="Secreted protein" evidence="1">
    <location>
        <begin position="24"/>
        <end position="163"/>
    </location>
</feature>
<name>A0A4Q7NRN3_9ACTN</name>
<evidence type="ECO:0008006" key="4">
    <source>
        <dbReference type="Google" id="ProtNLM"/>
    </source>
</evidence>
<gene>
    <name evidence="2" type="ORF">EV189_1267</name>
</gene>
<dbReference type="AlphaFoldDB" id="A0A4Q7NRN3"/>
<protein>
    <recommendedName>
        <fullName evidence="4">Secreted protein</fullName>
    </recommendedName>
</protein>
<dbReference type="Proteomes" id="UP000293638">
    <property type="component" value="Unassembled WGS sequence"/>
</dbReference>
<keyword evidence="3" id="KW-1185">Reference proteome</keyword>
<evidence type="ECO:0000313" key="2">
    <source>
        <dbReference type="EMBL" id="RZS89500.1"/>
    </source>
</evidence>
<evidence type="ECO:0000256" key="1">
    <source>
        <dbReference type="SAM" id="SignalP"/>
    </source>
</evidence>
<dbReference type="RefSeq" id="WP_130492104.1">
    <property type="nucleotide sequence ID" value="NZ_SGXD01000002.1"/>
</dbReference>
<proteinExistence type="predicted"/>
<dbReference type="EMBL" id="SGXD01000002">
    <property type="protein sequence ID" value="RZS89500.1"/>
    <property type="molecule type" value="Genomic_DNA"/>
</dbReference>
<evidence type="ECO:0000313" key="3">
    <source>
        <dbReference type="Proteomes" id="UP000293638"/>
    </source>
</evidence>
<keyword evidence="1" id="KW-0732">Signal</keyword>
<feature type="signal peptide" evidence="1">
    <location>
        <begin position="1"/>
        <end position="23"/>
    </location>
</feature>
<reference evidence="2 3" key="1">
    <citation type="submission" date="2019-02" db="EMBL/GenBank/DDBJ databases">
        <title>Genomic Encyclopedia of Type Strains, Phase IV (KMG-IV): sequencing the most valuable type-strain genomes for metagenomic binning, comparative biology and taxonomic classification.</title>
        <authorList>
            <person name="Goeker M."/>
        </authorList>
    </citation>
    <scope>NUCLEOTIDE SEQUENCE [LARGE SCALE GENOMIC DNA]</scope>
    <source>
        <strain evidence="2 3">DSM 45622</strain>
    </source>
</reference>
<accession>A0A4Q7NRN3</accession>